<evidence type="ECO:0000256" key="1">
    <source>
        <dbReference type="SAM" id="Phobius"/>
    </source>
</evidence>
<dbReference type="Proteomes" id="UP000322667">
    <property type="component" value="Chromosome D04"/>
</dbReference>
<accession>A0A5D2LAF9</accession>
<keyword evidence="1" id="KW-0472">Membrane</keyword>
<keyword evidence="1" id="KW-1133">Transmembrane helix</keyword>
<dbReference type="AlphaFoldDB" id="A0A5D2LAF9"/>
<feature type="transmembrane region" description="Helical" evidence="1">
    <location>
        <begin position="21"/>
        <end position="43"/>
    </location>
</feature>
<gene>
    <name evidence="2" type="ORF">ES332_D04G057800v1</name>
</gene>
<organism evidence="2 3">
    <name type="scientific">Gossypium tomentosum</name>
    <name type="common">Hawaiian cotton</name>
    <name type="synonym">Gossypium sandvicense</name>
    <dbReference type="NCBI Taxonomy" id="34277"/>
    <lineage>
        <taxon>Eukaryota</taxon>
        <taxon>Viridiplantae</taxon>
        <taxon>Streptophyta</taxon>
        <taxon>Embryophyta</taxon>
        <taxon>Tracheophyta</taxon>
        <taxon>Spermatophyta</taxon>
        <taxon>Magnoliopsida</taxon>
        <taxon>eudicotyledons</taxon>
        <taxon>Gunneridae</taxon>
        <taxon>Pentapetalae</taxon>
        <taxon>rosids</taxon>
        <taxon>malvids</taxon>
        <taxon>Malvales</taxon>
        <taxon>Malvaceae</taxon>
        <taxon>Malvoideae</taxon>
        <taxon>Gossypium</taxon>
    </lineage>
</organism>
<reference evidence="2 3" key="1">
    <citation type="submission" date="2019-07" db="EMBL/GenBank/DDBJ databases">
        <title>WGS assembly of Gossypium tomentosum.</title>
        <authorList>
            <person name="Chen Z.J."/>
            <person name="Sreedasyam A."/>
            <person name="Ando A."/>
            <person name="Song Q."/>
            <person name="De L."/>
            <person name="Hulse-Kemp A."/>
            <person name="Ding M."/>
            <person name="Ye W."/>
            <person name="Kirkbride R."/>
            <person name="Jenkins J."/>
            <person name="Plott C."/>
            <person name="Lovell J."/>
            <person name="Lin Y.-M."/>
            <person name="Vaughn R."/>
            <person name="Liu B."/>
            <person name="Li W."/>
            <person name="Simpson S."/>
            <person name="Scheffler B."/>
            <person name="Saski C."/>
            <person name="Grover C."/>
            <person name="Hu G."/>
            <person name="Conover J."/>
            <person name="Carlson J."/>
            <person name="Shu S."/>
            <person name="Boston L."/>
            <person name="Williams M."/>
            <person name="Peterson D."/>
            <person name="Mcgee K."/>
            <person name="Jones D."/>
            <person name="Wendel J."/>
            <person name="Stelly D."/>
            <person name="Grimwood J."/>
            <person name="Schmutz J."/>
        </authorList>
    </citation>
    <scope>NUCLEOTIDE SEQUENCE [LARGE SCALE GENOMIC DNA]</scope>
    <source>
        <strain evidence="2">7179.01</strain>
    </source>
</reference>
<evidence type="ECO:0000313" key="3">
    <source>
        <dbReference type="Proteomes" id="UP000322667"/>
    </source>
</evidence>
<keyword evidence="3" id="KW-1185">Reference proteome</keyword>
<dbReference type="EMBL" id="CM017626">
    <property type="protein sequence ID" value="TYH76035.1"/>
    <property type="molecule type" value="Genomic_DNA"/>
</dbReference>
<evidence type="ECO:0000313" key="2">
    <source>
        <dbReference type="EMBL" id="TYH76036.1"/>
    </source>
</evidence>
<sequence length="58" mass="7229">MTRNCMWRMVHLQTVSSQINLGLFLNHWWLFILPRFWKVWFIYMNRVLSIGISRVQIF</sequence>
<dbReference type="EMBL" id="CM017626">
    <property type="protein sequence ID" value="TYH76036.1"/>
    <property type="molecule type" value="Genomic_DNA"/>
</dbReference>
<proteinExistence type="predicted"/>
<keyword evidence="1" id="KW-0812">Transmembrane</keyword>
<name>A0A5D2LAF9_GOSTO</name>
<protein>
    <submittedName>
        <fullName evidence="2">Uncharacterized protein</fullName>
    </submittedName>
</protein>